<dbReference type="Gene3D" id="3.40.50.620">
    <property type="entry name" value="HUPs"/>
    <property type="match status" value="1"/>
</dbReference>
<comment type="similarity">
    <text evidence="6">Belongs to the class-I aminoacyl-tRNA synthetase family.</text>
</comment>
<dbReference type="PANTHER" id="PTHR45765">
    <property type="entry name" value="METHIONINE--TRNA LIGASE"/>
    <property type="match status" value="1"/>
</dbReference>
<dbReference type="EMBL" id="CAMAPE010000041">
    <property type="protein sequence ID" value="CAH9102312.1"/>
    <property type="molecule type" value="Genomic_DNA"/>
</dbReference>
<dbReference type="GO" id="GO:0006431">
    <property type="term" value="P:methionyl-tRNA aminoacylation"/>
    <property type="evidence" value="ECO:0007669"/>
    <property type="project" value="TreeGrafter"/>
</dbReference>
<dbReference type="GO" id="GO:0004825">
    <property type="term" value="F:methionine-tRNA ligase activity"/>
    <property type="evidence" value="ECO:0007669"/>
    <property type="project" value="InterPro"/>
</dbReference>
<gene>
    <name evidence="8" type="ORF">CEURO_LOCUS15713</name>
</gene>
<dbReference type="GO" id="GO:0017101">
    <property type="term" value="C:aminoacyl-tRNA synthetase multienzyme complex"/>
    <property type="evidence" value="ECO:0007669"/>
    <property type="project" value="TreeGrafter"/>
</dbReference>
<keyword evidence="5 6" id="KW-0030">Aminoacyl-tRNA synthetase</keyword>
<proteinExistence type="inferred from homology"/>
<evidence type="ECO:0000256" key="4">
    <source>
        <dbReference type="ARBA" id="ARBA00022917"/>
    </source>
</evidence>
<keyword evidence="1 6" id="KW-0436">Ligase</keyword>
<dbReference type="GO" id="GO:0005829">
    <property type="term" value="C:cytosol"/>
    <property type="evidence" value="ECO:0007669"/>
    <property type="project" value="TreeGrafter"/>
</dbReference>
<keyword evidence="2 6" id="KW-0547">Nucleotide-binding</keyword>
<reference evidence="8" key="1">
    <citation type="submission" date="2022-07" db="EMBL/GenBank/DDBJ databases">
        <authorList>
            <person name="Macas J."/>
            <person name="Novak P."/>
            <person name="Neumann P."/>
        </authorList>
    </citation>
    <scope>NUCLEOTIDE SEQUENCE</scope>
</reference>
<dbReference type="AlphaFoldDB" id="A0A9P1EF23"/>
<dbReference type="Pfam" id="PF09334">
    <property type="entry name" value="tRNA-synt_1g"/>
    <property type="match status" value="1"/>
</dbReference>
<organism evidence="8 9">
    <name type="scientific">Cuscuta europaea</name>
    <name type="common">European dodder</name>
    <dbReference type="NCBI Taxonomy" id="41803"/>
    <lineage>
        <taxon>Eukaryota</taxon>
        <taxon>Viridiplantae</taxon>
        <taxon>Streptophyta</taxon>
        <taxon>Embryophyta</taxon>
        <taxon>Tracheophyta</taxon>
        <taxon>Spermatophyta</taxon>
        <taxon>Magnoliopsida</taxon>
        <taxon>eudicotyledons</taxon>
        <taxon>Gunneridae</taxon>
        <taxon>Pentapetalae</taxon>
        <taxon>asterids</taxon>
        <taxon>lamiids</taxon>
        <taxon>Solanales</taxon>
        <taxon>Convolvulaceae</taxon>
        <taxon>Cuscuteae</taxon>
        <taxon>Cuscuta</taxon>
        <taxon>Cuscuta subgen. Cuscuta</taxon>
    </lineage>
</organism>
<dbReference type="OrthoDB" id="5844513at2759"/>
<protein>
    <recommendedName>
        <fullName evidence="7">Methionyl/Leucyl tRNA synthetase domain-containing protein</fullName>
    </recommendedName>
</protein>
<keyword evidence="4 6" id="KW-0648">Protein biosynthesis</keyword>
<evidence type="ECO:0000256" key="1">
    <source>
        <dbReference type="ARBA" id="ARBA00022598"/>
    </source>
</evidence>
<dbReference type="Gene3D" id="3.20.20.80">
    <property type="entry name" value="Glycosidases"/>
    <property type="match status" value="1"/>
</dbReference>
<dbReference type="Proteomes" id="UP001152484">
    <property type="component" value="Unassembled WGS sequence"/>
</dbReference>
<dbReference type="InterPro" id="IPR023458">
    <property type="entry name" value="Met-tRNA_ligase_1"/>
</dbReference>
<evidence type="ECO:0000256" key="3">
    <source>
        <dbReference type="ARBA" id="ARBA00022840"/>
    </source>
</evidence>
<accession>A0A9P1EF23</accession>
<dbReference type="GO" id="GO:0005524">
    <property type="term" value="F:ATP binding"/>
    <property type="evidence" value="ECO:0007669"/>
    <property type="project" value="UniProtKB-KW"/>
</dbReference>
<sequence length="416" mass="47073">MLVNNFIPDLFTDALIVGENGKGKAVVCKPVQWGSAYLDYRFPMTIADQWVKILRKREEDWKLGDSIHTLTNRNGMEKYVGNVDSQDQVIAGKEVVIFQGTLARQLGKNDPQNCAFEGSLFTHPYVKFGIAVKDCSLMLSASWDSSNSGLRWVDEFNLNSIVEGKVNKIKEFDEIFTFKNLETLLLKLTLVCQTTPFISDTKYLFLELPLLKNKLESFAKSMQVDGGWNQQTTITTQAWLSGELKSRDEWEKGWKNTKNVDFYQYMGKNKVPFHTVIVPATLLGTEENWTVMKTIYTEYLNYEAGNCSKRKGVGVIGNEEKLNSESRRNPRNFINRALSFMAKDSAIGYGFLTLDTEGKWKVRAMMPSQQCGTKKLYEVPRSLGIQFQEWQPVFSASIGELTNEKGSLGVAALGVD</sequence>
<comment type="caution">
    <text evidence="8">The sequence shown here is derived from an EMBL/GenBank/DDBJ whole genome shotgun (WGS) entry which is preliminary data.</text>
</comment>
<feature type="domain" description="Methionyl/Leucyl tRNA synthetase" evidence="7">
    <location>
        <begin position="247"/>
        <end position="319"/>
    </location>
</feature>
<dbReference type="InterPro" id="IPR014729">
    <property type="entry name" value="Rossmann-like_a/b/a_fold"/>
</dbReference>
<keyword evidence="9" id="KW-1185">Reference proteome</keyword>
<evidence type="ECO:0000256" key="6">
    <source>
        <dbReference type="RuleBase" id="RU363039"/>
    </source>
</evidence>
<evidence type="ECO:0000256" key="5">
    <source>
        <dbReference type="ARBA" id="ARBA00023146"/>
    </source>
</evidence>
<evidence type="ECO:0000259" key="7">
    <source>
        <dbReference type="Pfam" id="PF09334"/>
    </source>
</evidence>
<name>A0A9P1EF23_CUSEU</name>
<dbReference type="SUPFAM" id="SSF52374">
    <property type="entry name" value="Nucleotidylyl transferase"/>
    <property type="match status" value="1"/>
</dbReference>
<dbReference type="InterPro" id="IPR015413">
    <property type="entry name" value="Methionyl/Leucyl_tRNA_Synth"/>
</dbReference>
<keyword evidence="3 6" id="KW-0067">ATP-binding</keyword>
<evidence type="ECO:0000313" key="8">
    <source>
        <dbReference type="EMBL" id="CAH9102312.1"/>
    </source>
</evidence>
<evidence type="ECO:0000256" key="2">
    <source>
        <dbReference type="ARBA" id="ARBA00022741"/>
    </source>
</evidence>
<dbReference type="PANTHER" id="PTHR45765:SF1">
    <property type="entry name" value="METHIONINE--TRNA LIGASE, CYTOPLASMIC"/>
    <property type="match status" value="1"/>
</dbReference>
<evidence type="ECO:0000313" key="9">
    <source>
        <dbReference type="Proteomes" id="UP001152484"/>
    </source>
</evidence>